<dbReference type="Gene3D" id="3.50.50.60">
    <property type="entry name" value="FAD/NAD(P)-binding domain"/>
    <property type="match status" value="1"/>
</dbReference>
<dbReference type="Pfam" id="PF01494">
    <property type="entry name" value="FAD_binding_3"/>
    <property type="match status" value="1"/>
</dbReference>
<keyword evidence="5" id="KW-0503">Monooxygenase</keyword>
<evidence type="ECO:0000256" key="5">
    <source>
        <dbReference type="ARBA" id="ARBA00023033"/>
    </source>
</evidence>
<organism evidence="7 8">
    <name type="scientific">Exophiala sideris</name>
    <dbReference type="NCBI Taxonomy" id="1016849"/>
    <lineage>
        <taxon>Eukaryota</taxon>
        <taxon>Fungi</taxon>
        <taxon>Dikarya</taxon>
        <taxon>Ascomycota</taxon>
        <taxon>Pezizomycotina</taxon>
        <taxon>Eurotiomycetes</taxon>
        <taxon>Chaetothyriomycetidae</taxon>
        <taxon>Chaetothyriales</taxon>
        <taxon>Herpotrichiellaceae</taxon>
        <taxon>Exophiala</taxon>
    </lineage>
</organism>
<sequence>MSPIIKSLIKLPGADQFGVTAGLSVDPENDPEFREPVWNAPAEVKTLRERYVHWHPVVGQIIDRVPWVRRYCNVAGRALDHWSFNDRVTLLGDAAHTHGGAFAAGVSLAIDDAFALALAFDEIYPPALAPAIGVASPKLIGQVFDLYETTRKPHAAKVLAHVHEGRSKARARLDKHRHGTPESDADFRTRMANRGDPVWVNEYDVEAAFRQVVITKTGAQLESNAVPQIPGQARL</sequence>
<keyword evidence="2" id="KW-0285">Flavoprotein</keyword>
<evidence type="ECO:0000256" key="3">
    <source>
        <dbReference type="ARBA" id="ARBA00022827"/>
    </source>
</evidence>
<dbReference type="Proteomes" id="UP001345691">
    <property type="component" value="Unassembled WGS sequence"/>
</dbReference>
<keyword evidence="4" id="KW-0560">Oxidoreductase</keyword>
<comment type="caution">
    <text evidence="7">The sequence shown here is derived from an EMBL/GenBank/DDBJ whole genome shotgun (WGS) entry which is preliminary data.</text>
</comment>
<accession>A0ABR0IWH2</accession>
<name>A0ABR0IWH2_9EURO</name>
<proteinExistence type="inferred from homology"/>
<keyword evidence="8" id="KW-1185">Reference proteome</keyword>
<evidence type="ECO:0000259" key="6">
    <source>
        <dbReference type="Pfam" id="PF01494"/>
    </source>
</evidence>
<evidence type="ECO:0000313" key="7">
    <source>
        <dbReference type="EMBL" id="KAK5050228.1"/>
    </source>
</evidence>
<evidence type="ECO:0000313" key="8">
    <source>
        <dbReference type="Proteomes" id="UP001345691"/>
    </source>
</evidence>
<dbReference type="PANTHER" id="PTHR13789:SF309">
    <property type="entry name" value="PUTATIVE (AFU_ORTHOLOGUE AFUA_6G14510)-RELATED"/>
    <property type="match status" value="1"/>
</dbReference>
<keyword evidence="3" id="KW-0274">FAD</keyword>
<reference evidence="7 8" key="1">
    <citation type="submission" date="2023-08" db="EMBL/GenBank/DDBJ databases">
        <title>Black Yeasts Isolated from many extreme environments.</title>
        <authorList>
            <person name="Coleine C."/>
            <person name="Stajich J.E."/>
            <person name="Selbmann L."/>
        </authorList>
    </citation>
    <scope>NUCLEOTIDE SEQUENCE [LARGE SCALE GENOMIC DNA]</scope>
    <source>
        <strain evidence="7 8">CCFEE 6328</strain>
    </source>
</reference>
<dbReference type="PANTHER" id="PTHR13789">
    <property type="entry name" value="MONOOXYGENASE"/>
    <property type="match status" value="1"/>
</dbReference>
<dbReference type="SUPFAM" id="SSF51905">
    <property type="entry name" value="FAD/NAD(P)-binding domain"/>
    <property type="match status" value="1"/>
</dbReference>
<dbReference type="InterPro" id="IPR050493">
    <property type="entry name" value="FAD-dep_Monooxygenase_BioMet"/>
</dbReference>
<gene>
    <name evidence="7" type="ORF">LTR69_010716</name>
</gene>
<dbReference type="InterPro" id="IPR002938">
    <property type="entry name" value="FAD-bd"/>
</dbReference>
<dbReference type="EMBL" id="JAVRRF010000039">
    <property type="protein sequence ID" value="KAK5050228.1"/>
    <property type="molecule type" value="Genomic_DNA"/>
</dbReference>
<dbReference type="InterPro" id="IPR036188">
    <property type="entry name" value="FAD/NAD-bd_sf"/>
</dbReference>
<evidence type="ECO:0000256" key="2">
    <source>
        <dbReference type="ARBA" id="ARBA00022630"/>
    </source>
</evidence>
<comment type="similarity">
    <text evidence="1">Belongs to the paxM FAD-dependent monooxygenase family.</text>
</comment>
<evidence type="ECO:0000256" key="1">
    <source>
        <dbReference type="ARBA" id="ARBA00007992"/>
    </source>
</evidence>
<evidence type="ECO:0000256" key="4">
    <source>
        <dbReference type="ARBA" id="ARBA00023002"/>
    </source>
</evidence>
<feature type="domain" description="FAD-binding" evidence="6">
    <location>
        <begin position="43"/>
        <end position="159"/>
    </location>
</feature>
<protein>
    <recommendedName>
        <fullName evidence="6">FAD-binding domain-containing protein</fullName>
    </recommendedName>
</protein>